<dbReference type="EMBL" id="JAHBMH010000062">
    <property type="protein sequence ID" value="KAK1934821.1"/>
    <property type="molecule type" value="Genomic_DNA"/>
</dbReference>
<feature type="region of interest" description="Disordered" evidence="1">
    <location>
        <begin position="1"/>
        <end position="26"/>
    </location>
</feature>
<gene>
    <name evidence="3" type="ORF">X943_001970</name>
</gene>
<protein>
    <submittedName>
        <fullName evidence="3">Uncharacterized protein</fullName>
    </submittedName>
</protein>
<feature type="transmembrane region" description="Helical" evidence="2">
    <location>
        <begin position="159"/>
        <end position="178"/>
    </location>
</feature>
<reference evidence="3" key="1">
    <citation type="journal article" date="2014" name="Nucleic Acids Res.">
        <title>The evolutionary dynamics of variant antigen genes in Babesia reveal a history of genomic innovation underlying host-parasite interaction.</title>
        <authorList>
            <person name="Jackson A.P."/>
            <person name="Otto T.D."/>
            <person name="Darby A."/>
            <person name="Ramaprasad A."/>
            <person name="Xia D."/>
            <person name="Echaide I.E."/>
            <person name="Farber M."/>
            <person name="Gahlot S."/>
            <person name="Gamble J."/>
            <person name="Gupta D."/>
            <person name="Gupta Y."/>
            <person name="Jackson L."/>
            <person name="Malandrin L."/>
            <person name="Malas T.B."/>
            <person name="Moussa E."/>
            <person name="Nair M."/>
            <person name="Reid A.J."/>
            <person name="Sanders M."/>
            <person name="Sharma J."/>
            <person name="Tracey A."/>
            <person name="Quail M.A."/>
            <person name="Weir W."/>
            <person name="Wastling J.M."/>
            <person name="Hall N."/>
            <person name="Willadsen P."/>
            <person name="Lingelbach K."/>
            <person name="Shiels B."/>
            <person name="Tait A."/>
            <person name="Berriman M."/>
            <person name="Allred D.R."/>
            <person name="Pain A."/>
        </authorList>
    </citation>
    <scope>NUCLEOTIDE SEQUENCE</scope>
    <source>
        <strain evidence="3">1802A</strain>
    </source>
</reference>
<feature type="region of interest" description="Disordered" evidence="1">
    <location>
        <begin position="239"/>
        <end position="268"/>
    </location>
</feature>
<name>A0AAD9LFU1_BABDI</name>
<reference evidence="3" key="2">
    <citation type="submission" date="2021-05" db="EMBL/GenBank/DDBJ databases">
        <authorList>
            <person name="Pain A."/>
        </authorList>
    </citation>
    <scope>NUCLEOTIDE SEQUENCE</scope>
    <source>
        <strain evidence="3">1802A</strain>
    </source>
</reference>
<evidence type="ECO:0000256" key="2">
    <source>
        <dbReference type="SAM" id="Phobius"/>
    </source>
</evidence>
<keyword evidence="2" id="KW-1133">Transmembrane helix</keyword>
<keyword evidence="2" id="KW-0472">Membrane</keyword>
<sequence>MSSDPPASPAEEAGADSEPASAFKSEDDAEYTLLPIDYFDIHELDEQERNLLVFMSLSSYMDWQERFVENYKEVLVNRATTTGSTEPSMSYGYYNALEELMQRQRALLKSPADDDAGSSDSSADPNEQPWLRTMLRLYRFDVYIKFMLLVFLLKMPSISYLIVTVIYVSVMFLASNTMRRPLQAAARWRLTRYMLSMLRSLYYTVAPVLSTGHSSVSPEQQAEGTAGQTVIPDDTSAIANQDGPQLRLKEGTDGAANEVATADTESGSKKPSLAAKAFYQLFVAYILSFIPWWEPNPRYLDESD</sequence>
<keyword evidence="4" id="KW-1185">Reference proteome</keyword>
<evidence type="ECO:0000256" key="1">
    <source>
        <dbReference type="SAM" id="MobiDB-lite"/>
    </source>
</evidence>
<accession>A0AAD9LFU1</accession>
<evidence type="ECO:0000313" key="4">
    <source>
        <dbReference type="Proteomes" id="UP001195914"/>
    </source>
</evidence>
<dbReference type="AlphaFoldDB" id="A0AAD9LFU1"/>
<organism evidence="3 4">
    <name type="scientific">Babesia divergens</name>
    <dbReference type="NCBI Taxonomy" id="32595"/>
    <lineage>
        <taxon>Eukaryota</taxon>
        <taxon>Sar</taxon>
        <taxon>Alveolata</taxon>
        <taxon>Apicomplexa</taxon>
        <taxon>Aconoidasida</taxon>
        <taxon>Piroplasmida</taxon>
        <taxon>Babesiidae</taxon>
        <taxon>Babesia</taxon>
    </lineage>
</organism>
<keyword evidence="2" id="KW-0812">Transmembrane</keyword>
<evidence type="ECO:0000313" key="3">
    <source>
        <dbReference type="EMBL" id="KAK1934821.1"/>
    </source>
</evidence>
<dbReference type="Proteomes" id="UP001195914">
    <property type="component" value="Unassembled WGS sequence"/>
</dbReference>
<proteinExistence type="predicted"/>
<comment type="caution">
    <text evidence="3">The sequence shown here is derived from an EMBL/GenBank/DDBJ whole genome shotgun (WGS) entry which is preliminary data.</text>
</comment>